<keyword evidence="3" id="KW-1185">Reference proteome</keyword>
<dbReference type="SUPFAM" id="SSF51430">
    <property type="entry name" value="NAD(P)-linked oxidoreductase"/>
    <property type="match status" value="1"/>
</dbReference>
<sequence length="330" mass="36680">MKIKSLGNTSLQVSEIGLGTAALGRPAYITLGHGSDLNFDYTPEAMKTQAQQMMDLAYRSGIRYFDTARSYGKGELFLAEWVKRQPYTDLCVGSKWGYTYVADWKIDVEAHEVKDHSLENLLRQWEISKENFGDQLNLYQVHSATLESGILENTEVHQALFELKKNHGILLGLSLSGPQQGEVLARAMEVKSVSGAPLFDVVQATWNIYEQSAGVQLQRAHQAGMGIIIKEVFANGRLTDKDLKPLRGKGSPLVAIAEKYRVGIDVLAMAVVLAQPWADVALSGAITEDQLKSNLQASSLELTAEELECCLALAENPEDYWQFRKSLRWN</sequence>
<dbReference type="Proteomes" id="UP001354989">
    <property type="component" value="Chromosome"/>
</dbReference>
<dbReference type="EMBL" id="AP025292">
    <property type="protein sequence ID" value="BDC97887.1"/>
    <property type="molecule type" value="Genomic_DNA"/>
</dbReference>
<proteinExistence type="predicted"/>
<dbReference type="CDD" id="cd19098">
    <property type="entry name" value="AKR_unchar"/>
    <property type="match status" value="1"/>
</dbReference>
<dbReference type="InterPro" id="IPR023210">
    <property type="entry name" value="NADP_OxRdtase_dom"/>
</dbReference>
<evidence type="ECO:0000313" key="2">
    <source>
        <dbReference type="EMBL" id="BDC97887.1"/>
    </source>
</evidence>
<gene>
    <name evidence="2" type="ORF">PEPS_01680</name>
</gene>
<dbReference type="InterPro" id="IPR036812">
    <property type="entry name" value="NAD(P)_OxRdtase_dom_sf"/>
</dbReference>
<dbReference type="Gene3D" id="3.20.20.100">
    <property type="entry name" value="NADP-dependent oxidoreductase domain"/>
    <property type="match status" value="1"/>
</dbReference>
<reference evidence="2 3" key="1">
    <citation type="submission" date="2021-12" db="EMBL/GenBank/DDBJ databases">
        <title>Genome sequencing of bacteria with rrn-lacking chromosome and rrn-plasmid.</title>
        <authorList>
            <person name="Anda M."/>
            <person name="Iwasaki W."/>
        </authorList>
    </citation>
    <scope>NUCLEOTIDE SEQUENCE [LARGE SCALE GENOMIC DNA]</scope>
    <source>
        <strain evidence="2 3">NBRC 101262</strain>
    </source>
</reference>
<dbReference type="InterPro" id="IPR053135">
    <property type="entry name" value="AKR2_Oxidoreductase"/>
</dbReference>
<name>A0ABN6L468_9BACT</name>
<evidence type="ECO:0000313" key="3">
    <source>
        <dbReference type="Proteomes" id="UP001354989"/>
    </source>
</evidence>
<dbReference type="PANTHER" id="PTHR43312:SF1">
    <property type="entry name" value="NADP-DEPENDENT OXIDOREDUCTASE DOMAIN-CONTAINING PROTEIN"/>
    <property type="match status" value="1"/>
</dbReference>
<dbReference type="PANTHER" id="PTHR43312">
    <property type="entry name" value="D-THREO-ALDOSE 1-DEHYDROGENASE"/>
    <property type="match status" value="1"/>
</dbReference>
<organism evidence="2 3">
    <name type="scientific">Persicobacter psychrovividus</name>
    <dbReference type="NCBI Taxonomy" id="387638"/>
    <lineage>
        <taxon>Bacteria</taxon>
        <taxon>Pseudomonadati</taxon>
        <taxon>Bacteroidota</taxon>
        <taxon>Cytophagia</taxon>
        <taxon>Cytophagales</taxon>
        <taxon>Persicobacteraceae</taxon>
        <taxon>Persicobacter</taxon>
    </lineage>
</organism>
<dbReference type="Pfam" id="PF00248">
    <property type="entry name" value="Aldo_ket_red"/>
    <property type="match status" value="1"/>
</dbReference>
<dbReference type="RefSeq" id="WP_338397401.1">
    <property type="nucleotide sequence ID" value="NZ_AP025292.1"/>
</dbReference>
<accession>A0ABN6L468</accession>
<protein>
    <submittedName>
        <fullName evidence="2">Oxidoreductase</fullName>
    </submittedName>
</protein>
<feature type="domain" description="NADP-dependent oxidoreductase" evidence="1">
    <location>
        <begin position="16"/>
        <end position="310"/>
    </location>
</feature>
<evidence type="ECO:0000259" key="1">
    <source>
        <dbReference type="Pfam" id="PF00248"/>
    </source>
</evidence>